<dbReference type="EMBL" id="GGFK01014629">
    <property type="protein sequence ID" value="MBW47950.1"/>
    <property type="molecule type" value="Transcribed_RNA"/>
</dbReference>
<accession>A0A2M4B4Q8</accession>
<proteinExistence type="predicted"/>
<evidence type="ECO:0000313" key="1">
    <source>
        <dbReference type="EMBL" id="MBW47950.1"/>
    </source>
</evidence>
<sequence length="83" mass="9676">MRVIFHFLLFLVLLKNIRLYIYKYILACINVQQLCYKNKQIKTEKEMLSLHGVRASERARARVSRRTPPRSPPLVVLIPAAAP</sequence>
<organism evidence="1">
    <name type="scientific">Anopheles triannulatus</name>
    <dbReference type="NCBI Taxonomy" id="58253"/>
    <lineage>
        <taxon>Eukaryota</taxon>
        <taxon>Metazoa</taxon>
        <taxon>Ecdysozoa</taxon>
        <taxon>Arthropoda</taxon>
        <taxon>Hexapoda</taxon>
        <taxon>Insecta</taxon>
        <taxon>Pterygota</taxon>
        <taxon>Neoptera</taxon>
        <taxon>Endopterygota</taxon>
        <taxon>Diptera</taxon>
        <taxon>Nematocera</taxon>
        <taxon>Culicoidea</taxon>
        <taxon>Culicidae</taxon>
        <taxon>Anophelinae</taxon>
        <taxon>Anopheles</taxon>
    </lineage>
</organism>
<dbReference type="AlphaFoldDB" id="A0A2M4B4Q8"/>
<reference evidence="1" key="1">
    <citation type="submission" date="2018-01" db="EMBL/GenBank/DDBJ databases">
        <title>An insight into the sialome of Amazonian anophelines.</title>
        <authorList>
            <person name="Ribeiro J.M."/>
            <person name="Scarpassa V."/>
            <person name="Calvo E."/>
        </authorList>
    </citation>
    <scope>NUCLEOTIDE SEQUENCE</scope>
    <source>
        <tissue evidence="1">Salivary glands</tissue>
    </source>
</reference>
<protein>
    <submittedName>
        <fullName evidence="1">Putative secreted protein</fullName>
    </submittedName>
</protein>
<name>A0A2M4B4Q8_9DIPT</name>